<evidence type="ECO:0000256" key="3">
    <source>
        <dbReference type="ARBA" id="ARBA00022829"/>
    </source>
</evidence>
<protein>
    <submittedName>
        <fullName evidence="6">Segregation and condensation protein B</fullName>
    </submittedName>
</protein>
<keyword evidence="3" id="KW-0159">Chromosome partition</keyword>
<dbReference type="InterPro" id="IPR005234">
    <property type="entry name" value="ScpB_csome_segregation"/>
</dbReference>
<feature type="compositionally biased region" description="Low complexity" evidence="5">
    <location>
        <begin position="282"/>
        <end position="326"/>
    </location>
</feature>
<evidence type="ECO:0000313" key="6">
    <source>
        <dbReference type="EMBL" id="NYE69607.1"/>
    </source>
</evidence>
<dbReference type="EMBL" id="JACCBU010000001">
    <property type="protein sequence ID" value="NYE69607.1"/>
    <property type="molecule type" value="Genomic_DNA"/>
</dbReference>
<dbReference type="Proteomes" id="UP000569914">
    <property type="component" value="Unassembled WGS sequence"/>
</dbReference>
<dbReference type="InterPro" id="IPR036388">
    <property type="entry name" value="WH-like_DNA-bd_sf"/>
</dbReference>
<dbReference type="Pfam" id="PF04079">
    <property type="entry name" value="SMC_ScpB"/>
    <property type="match status" value="1"/>
</dbReference>
<feature type="region of interest" description="Disordered" evidence="5">
    <location>
        <begin position="1"/>
        <end position="69"/>
    </location>
</feature>
<dbReference type="GO" id="GO:0051301">
    <property type="term" value="P:cell division"/>
    <property type="evidence" value="ECO:0007669"/>
    <property type="project" value="UniProtKB-KW"/>
</dbReference>
<dbReference type="RefSeq" id="WP_312878821.1">
    <property type="nucleotide sequence ID" value="NZ_JACCBU010000001.1"/>
</dbReference>
<accession>A0A7Y9I3L9</accession>
<feature type="compositionally biased region" description="Acidic residues" evidence="5">
    <location>
        <begin position="327"/>
        <end position="337"/>
    </location>
</feature>
<feature type="region of interest" description="Disordered" evidence="5">
    <location>
        <begin position="267"/>
        <end position="438"/>
    </location>
</feature>
<name>A0A7Y9I3L9_9ACTN</name>
<keyword evidence="1" id="KW-0963">Cytoplasm</keyword>
<keyword evidence="4" id="KW-0131">Cell cycle</keyword>
<feature type="compositionally biased region" description="Basic and acidic residues" evidence="5">
    <location>
        <begin position="408"/>
        <end position="420"/>
    </location>
</feature>
<dbReference type="AlphaFoldDB" id="A0A7Y9I3L9"/>
<dbReference type="SUPFAM" id="SSF46785">
    <property type="entry name" value="Winged helix' DNA-binding domain"/>
    <property type="match status" value="2"/>
</dbReference>
<sequence>MTDQTAETTPAEDLAGTDSPADPGPVADRSPENQAAAAPEDAPAAEAAAEEQAAEPPAAEGGPAEAAAEQQDTLVEMPKTDDIPGALEALLLLAEEPMSETVLAQAVGAPVHVVSDALAELVAFYDETGRGFELRQLGGGWRYYTRAEHADLIAGHVLDGAQSRLSQAALETLAVIAYLQPISRSRVSAIRGVNVDGVIRTLLARGLIVEAGADAESGAVVFATTDYFLERMGLSSLEQLPELAPHLPEASELEAELSQFATISQAAEAGGPTEAVPPGPEAPGASASSDSPASAGSPDSPDSPASPDSPESPASPSSPDSPSEPDSPSDPDSDDSESTGSAPESESAESVRDDESENASVDGESAGTGDGESSDAAPGLEPTDRAADSEAADTAPDAASAAAPDGDADSRDPVPTDDPRSSPPVPGEPATRQDALDE</sequence>
<reference evidence="6 7" key="1">
    <citation type="submission" date="2020-07" db="EMBL/GenBank/DDBJ databases">
        <title>Sequencing the genomes of 1000 actinobacteria strains.</title>
        <authorList>
            <person name="Klenk H.-P."/>
        </authorList>
    </citation>
    <scope>NUCLEOTIDE SEQUENCE [LARGE SCALE GENOMIC DNA]</scope>
    <source>
        <strain evidence="6 7">DSM 22083</strain>
    </source>
</reference>
<dbReference type="PANTHER" id="PTHR34298:SF2">
    <property type="entry name" value="SEGREGATION AND CONDENSATION PROTEIN B"/>
    <property type="match status" value="1"/>
</dbReference>
<dbReference type="InterPro" id="IPR036390">
    <property type="entry name" value="WH_DNA-bd_sf"/>
</dbReference>
<keyword evidence="2" id="KW-0132">Cell division</keyword>
<feature type="compositionally biased region" description="Low complexity" evidence="5">
    <location>
        <begin position="34"/>
        <end position="47"/>
    </location>
</feature>
<feature type="compositionally biased region" description="Low complexity" evidence="5">
    <location>
        <begin position="54"/>
        <end position="69"/>
    </location>
</feature>
<dbReference type="Gene3D" id="1.10.10.10">
    <property type="entry name" value="Winged helix-like DNA-binding domain superfamily/Winged helix DNA-binding domain"/>
    <property type="match status" value="2"/>
</dbReference>
<feature type="compositionally biased region" description="Low complexity" evidence="5">
    <location>
        <begin position="392"/>
        <end position="405"/>
    </location>
</feature>
<evidence type="ECO:0000256" key="4">
    <source>
        <dbReference type="ARBA" id="ARBA00023306"/>
    </source>
</evidence>
<evidence type="ECO:0000256" key="5">
    <source>
        <dbReference type="SAM" id="MobiDB-lite"/>
    </source>
</evidence>
<organism evidence="6 7">
    <name type="scientific">Microlunatus parietis</name>
    <dbReference type="NCBI Taxonomy" id="682979"/>
    <lineage>
        <taxon>Bacteria</taxon>
        <taxon>Bacillati</taxon>
        <taxon>Actinomycetota</taxon>
        <taxon>Actinomycetes</taxon>
        <taxon>Propionibacteriales</taxon>
        <taxon>Propionibacteriaceae</taxon>
        <taxon>Microlunatus</taxon>
    </lineage>
</organism>
<proteinExistence type="predicted"/>
<evidence type="ECO:0000256" key="2">
    <source>
        <dbReference type="ARBA" id="ARBA00022618"/>
    </source>
</evidence>
<gene>
    <name evidence="6" type="ORF">BKA15_000936</name>
</gene>
<dbReference type="GO" id="GO:0051304">
    <property type="term" value="P:chromosome separation"/>
    <property type="evidence" value="ECO:0007669"/>
    <property type="project" value="InterPro"/>
</dbReference>
<comment type="caution">
    <text evidence="6">The sequence shown here is derived from an EMBL/GenBank/DDBJ whole genome shotgun (WGS) entry which is preliminary data.</text>
</comment>
<evidence type="ECO:0000313" key="7">
    <source>
        <dbReference type="Proteomes" id="UP000569914"/>
    </source>
</evidence>
<keyword evidence="7" id="KW-1185">Reference proteome</keyword>
<evidence type="ECO:0000256" key="1">
    <source>
        <dbReference type="ARBA" id="ARBA00022490"/>
    </source>
</evidence>
<dbReference type="PANTHER" id="PTHR34298">
    <property type="entry name" value="SEGREGATION AND CONDENSATION PROTEIN B"/>
    <property type="match status" value="1"/>
</dbReference>